<feature type="region of interest" description="Disordered" evidence="1">
    <location>
        <begin position="585"/>
        <end position="644"/>
    </location>
</feature>
<dbReference type="GO" id="GO:0030332">
    <property type="term" value="F:cyclin binding"/>
    <property type="evidence" value="ECO:0007669"/>
    <property type="project" value="TreeGrafter"/>
</dbReference>
<dbReference type="Proteomes" id="UP000006352">
    <property type="component" value="Unassembled WGS sequence"/>
</dbReference>
<feature type="region of interest" description="Disordered" evidence="1">
    <location>
        <begin position="520"/>
        <end position="542"/>
    </location>
</feature>
<dbReference type="InterPro" id="IPR019193">
    <property type="entry name" value="UBQ-conj_enz_E2-bd_prot"/>
</dbReference>
<dbReference type="GO" id="GO:0051865">
    <property type="term" value="P:protein autoubiquitination"/>
    <property type="evidence" value="ECO:0007669"/>
    <property type="project" value="TreeGrafter"/>
</dbReference>
<dbReference type="RefSeq" id="XP_012178006.1">
    <property type="nucleotide sequence ID" value="XM_012322616.1"/>
</dbReference>
<dbReference type="GO" id="GO:0000209">
    <property type="term" value="P:protein polyubiquitination"/>
    <property type="evidence" value="ECO:0007669"/>
    <property type="project" value="TreeGrafter"/>
</dbReference>
<feature type="compositionally biased region" description="Low complexity" evidence="1">
    <location>
        <begin position="620"/>
        <end position="629"/>
    </location>
</feature>
<dbReference type="GO" id="GO:0006513">
    <property type="term" value="P:protein monoubiquitination"/>
    <property type="evidence" value="ECO:0007669"/>
    <property type="project" value="TreeGrafter"/>
</dbReference>
<dbReference type="STRING" id="599839.J4G0K5"/>
<gene>
    <name evidence="2" type="ORF">FIBRA_00728</name>
</gene>
<dbReference type="InParanoid" id="J4G0K5"/>
<dbReference type="GO" id="GO:0000151">
    <property type="term" value="C:ubiquitin ligase complex"/>
    <property type="evidence" value="ECO:0007669"/>
    <property type="project" value="TreeGrafter"/>
</dbReference>
<dbReference type="PANTHER" id="PTHR31531:SF2">
    <property type="entry name" value="E3 UBIQUITIN-PROTEIN LIGASE E3D"/>
    <property type="match status" value="1"/>
</dbReference>
<dbReference type="OrthoDB" id="66510at2759"/>
<dbReference type="GeneID" id="24093634"/>
<feature type="region of interest" description="Disordered" evidence="1">
    <location>
        <begin position="1"/>
        <end position="40"/>
    </location>
</feature>
<dbReference type="PANTHER" id="PTHR31531">
    <property type="entry name" value="E3 UBIQUITIN-PROTEIN LIGASE E3D FAMILY MEMBER"/>
    <property type="match status" value="1"/>
</dbReference>
<protein>
    <recommendedName>
        <fullName evidence="4">HECT domain-containing protein</fullName>
    </recommendedName>
</protein>
<evidence type="ECO:0008006" key="4">
    <source>
        <dbReference type="Google" id="ProtNLM"/>
    </source>
</evidence>
<feature type="region of interest" description="Disordered" evidence="1">
    <location>
        <begin position="63"/>
        <end position="87"/>
    </location>
</feature>
<dbReference type="HOGENOM" id="CLU_303505_0_0_1"/>
<dbReference type="GO" id="GO:0005634">
    <property type="term" value="C:nucleus"/>
    <property type="evidence" value="ECO:0007669"/>
    <property type="project" value="TreeGrafter"/>
</dbReference>
<dbReference type="AlphaFoldDB" id="J4G0K5"/>
<dbReference type="Pfam" id="PF09814">
    <property type="entry name" value="HECT_2"/>
    <property type="match status" value="1"/>
</dbReference>
<evidence type="ECO:0000313" key="3">
    <source>
        <dbReference type="Proteomes" id="UP000006352"/>
    </source>
</evidence>
<reference evidence="2 3" key="1">
    <citation type="journal article" date="2012" name="Appl. Environ. Microbiol.">
        <title>Short-read sequencing for genomic analysis of the brown rot fungus Fibroporia radiculosa.</title>
        <authorList>
            <person name="Tang J.D."/>
            <person name="Perkins A.D."/>
            <person name="Sonstegard T.S."/>
            <person name="Schroeder S.G."/>
            <person name="Burgess S.C."/>
            <person name="Diehl S.V."/>
        </authorList>
    </citation>
    <scope>NUCLEOTIDE SEQUENCE [LARGE SCALE GENOMIC DNA]</scope>
    <source>
        <strain evidence="2 3">TFFH 294</strain>
    </source>
</reference>
<sequence>MATIVRTQTAPPTTLPNESSQDRRWQSLETNIPAPFPSQAEWEQEDLLRELENEELTIDKVDPFHDELDGPATRSSATNGEERDVESVATREVRITAAHSVLEGLQCSHLQSHPSKGLLLGHALQDFFDIIPSIAHVQKSCITTLNDLLSTTTHWRPIIPDRRHSMPPRPPSDLAISIQPSSALHTLVLNLRAQDPTSSASPSSLDTKDDAVLMHELQVRIDRLAAAQTLSRHDAVLVRTLASLIGHFFKLSTLQPTASASNLPRVASWSTAAPTGPFDSLTVLRRELSDLQLARGDSAKTSDGIRTSGTPVEQVEIALLWAHVDEELEQVLALCRARTSDAELLPPDYDAAWYDEVGGEGLPRYEAGSAMLTEEAKAGPSSPTEMRVSEERLAGGNVLSEKMRMDLEAVTLAIDRLYLVAPQLHDQRVELKRSKVEEMEKARLAGPSRENVREGKRRATEIDDVKDFDRIVDMIGRASDRKLVDQAVVLEGGLKARLERAQKRDREKRDAFVEQLMRHSQAGRMHSQDAVRTPPGAARDKLKDPNVMLTLPEFIREAVPETLQLKMQIADSQAMLTLPEFVKEPVPESAIRSPPRRTRSVKGARNRSMSAPPLAWLLGSSSRPSSRPTSPAPASPVEVKKSRSSKIQRVSSAITVPALQSHLNVHYVAEYHENLQHIIVFLSVSGIIAGVNLEAEVVPSSGVPGKTNDATDYLLLKCGLSTSPFLRLPARVAPGKQTVMVSGQHYEIKLAVSSPMVSSDNTLALLDGDRLQTLRPTSYLCASCSLPLVQCSQLRDYRDLPSEHWEELVDAWMCHSDQKLHEHVSKHSNEGFWPTRSRALVGGSYILFEQSVVVSGNLARVEELIERKHVDDWQRVRCICGAIVGRCQQHRPAKMPPSVVYRLAKYAIRPLSPTIELPKIPLSAFIAEDMNEFVHAHATYRFIIFDEEEERPRILVWLFKPSMRMAYITPTEYIIPKSGSIHAAKVLFKILGPSTVYSDLHRILSKYPGFPQAEHLHYPLDICWRLAGLLKESNTGYPKTMRTMTDLDVGWLQRA</sequence>
<dbReference type="GO" id="GO:0031624">
    <property type="term" value="F:ubiquitin conjugating enzyme binding"/>
    <property type="evidence" value="ECO:0007669"/>
    <property type="project" value="TreeGrafter"/>
</dbReference>
<keyword evidence="3" id="KW-1185">Reference proteome</keyword>
<feature type="compositionally biased region" description="Basic residues" evidence="1">
    <location>
        <begin position="594"/>
        <end position="605"/>
    </location>
</feature>
<dbReference type="EMBL" id="HE796897">
    <property type="protein sequence ID" value="CCL98723.1"/>
    <property type="molecule type" value="Genomic_DNA"/>
</dbReference>
<evidence type="ECO:0000256" key="1">
    <source>
        <dbReference type="SAM" id="MobiDB-lite"/>
    </source>
</evidence>
<dbReference type="GO" id="GO:0061630">
    <property type="term" value="F:ubiquitin protein ligase activity"/>
    <property type="evidence" value="ECO:0007669"/>
    <property type="project" value="TreeGrafter"/>
</dbReference>
<dbReference type="GO" id="GO:0005829">
    <property type="term" value="C:cytosol"/>
    <property type="evidence" value="ECO:0007669"/>
    <property type="project" value="TreeGrafter"/>
</dbReference>
<dbReference type="GO" id="GO:0043161">
    <property type="term" value="P:proteasome-mediated ubiquitin-dependent protein catabolic process"/>
    <property type="evidence" value="ECO:0007669"/>
    <property type="project" value="TreeGrafter"/>
</dbReference>
<evidence type="ECO:0000313" key="2">
    <source>
        <dbReference type="EMBL" id="CCL98723.1"/>
    </source>
</evidence>
<name>J4G0K5_9APHY</name>
<proteinExistence type="predicted"/>
<accession>J4G0K5</accession>
<feature type="compositionally biased region" description="Polar residues" evidence="1">
    <location>
        <begin position="1"/>
        <end position="19"/>
    </location>
</feature>
<organism evidence="2 3">
    <name type="scientific">Fibroporia radiculosa</name>
    <dbReference type="NCBI Taxonomy" id="599839"/>
    <lineage>
        <taxon>Eukaryota</taxon>
        <taxon>Fungi</taxon>
        <taxon>Dikarya</taxon>
        <taxon>Basidiomycota</taxon>
        <taxon>Agaricomycotina</taxon>
        <taxon>Agaricomycetes</taxon>
        <taxon>Polyporales</taxon>
        <taxon>Fibroporiaceae</taxon>
        <taxon>Fibroporia</taxon>
    </lineage>
</organism>